<gene>
    <name evidence="1" type="ORF">BDV23DRAFT_145400</name>
</gene>
<organism evidence="1">
    <name type="scientific">Petromyces alliaceus</name>
    <name type="common">Aspergillus alliaceus</name>
    <dbReference type="NCBI Taxonomy" id="209559"/>
    <lineage>
        <taxon>Eukaryota</taxon>
        <taxon>Fungi</taxon>
        <taxon>Dikarya</taxon>
        <taxon>Ascomycota</taxon>
        <taxon>Pezizomycotina</taxon>
        <taxon>Eurotiomycetes</taxon>
        <taxon>Eurotiomycetidae</taxon>
        <taxon>Eurotiales</taxon>
        <taxon>Aspergillaceae</taxon>
        <taxon>Aspergillus</taxon>
        <taxon>Aspergillus subgen. Circumdati</taxon>
    </lineage>
</organism>
<sequence>MAPKGSILESRQICTKPLQPSFSPPSGIGLHAGYPILWPSAQSLTKTKEELSGQQLGYIKAALDRYMEL</sequence>
<dbReference type="AlphaFoldDB" id="A0A5N7CLZ3"/>
<proteinExistence type="predicted"/>
<accession>A0A5N7CLZ3</accession>
<dbReference type="Proteomes" id="UP000326877">
    <property type="component" value="Unassembled WGS sequence"/>
</dbReference>
<name>A0A5N7CLZ3_PETAA</name>
<protein>
    <submittedName>
        <fullName evidence="1">Uncharacterized protein</fullName>
    </submittedName>
</protein>
<dbReference type="EMBL" id="ML735219">
    <property type="protein sequence ID" value="KAE8395226.1"/>
    <property type="molecule type" value="Genomic_DNA"/>
</dbReference>
<reference evidence="1" key="1">
    <citation type="submission" date="2019-04" db="EMBL/GenBank/DDBJ databases">
        <title>Friends and foes A comparative genomics studyof 23 Aspergillus species from section Flavi.</title>
        <authorList>
            <consortium name="DOE Joint Genome Institute"/>
            <person name="Kjaerbolling I."/>
            <person name="Vesth T."/>
            <person name="Frisvad J.C."/>
            <person name="Nybo J.L."/>
            <person name="Theobald S."/>
            <person name="Kildgaard S."/>
            <person name="Isbrandt T."/>
            <person name="Kuo A."/>
            <person name="Sato A."/>
            <person name="Lyhne E.K."/>
            <person name="Kogle M.E."/>
            <person name="Wiebenga A."/>
            <person name="Kun R.S."/>
            <person name="Lubbers R.J."/>
            <person name="Makela M.R."/>
            <person name="Barry K."/>
            <person name="Chovatia M."/>
            <person name="Clum A."/>
            <person name="Daum C."/>
            <person name="Haridas S."/>
            <person name="He G."/>
            <person name="LaButti K."/>
            <person name="Lipzen A."/>
            <person name="Mondo S."/>
            <person name="Riley R."/>
            <person name="Salamov A."/>
            <person name="Simmons B.A."/>
            <person name="Magnuson J.K."/>
            <person name="Henrissat B."/>
            <person name="Mortensen U.H."/>
            <person name="Larsen T.O."/>
            <person name="Devries R.P."/>
            <person name="Grigoriev I.V."/>
            <person name="Machida M."/>
            <person name="Baker S.E."/>
            <person name="Andersen M.R."/>
        </authorList>
    </citation>
    <scope>NUCLEOTIDE SEQUENCE [LARGE SCALE GENOMIC DNA]</scope>
    <source>
        <strain evidence="1">IBT 14317</strain>
    </source>
</reference>
<evidence type="ECO:0000313" key="1">
    <source>
        <dbReference type="EMBL" id="KAE8395226.1"/>
    </source>
</evidence>